<dbReference type="GO" id="GO:0008168">
    <property type="term" value="F:methyltransferase activity"/>
    <property type="evidence" value="ECO:0007669"/>
    <property type="project" value="UniProtKB-KW"/>
</dbReference>
<dbReference type="InterPro" id="IPR029063">
    <property type="entry name" value="SAM-dependent_MTases_sf"/>
</dbReference>
<dbReference type="PANTHER" id="PTHR43861">
    <property type="entry name" value="TRANS-ACONITATE 2-METHYLTRANSFERASE-RELATED"/>
    <property type="match status" value="1"/>
</dbReference>
<dbReference type="AlphaFoldDB" id="A0A2T6G3J4"/>
<dbReference type="Proteomes" id="UP000244184">
    <property type="component" value="Unassembled WGS sequence"/>
</dbReference>
<dbReference type="Gene3D" id="3.40.50.150">
    <property type="entry name" value="Vaccinia Virus protein VP39"/>
    <property type="match status" value="1"/>
</dbReference>
<sequence>MSEYYWDRKIEYLRNTRCLYYNDDYLEFLVKMVWKINKPVNIIDYGCGFGYLGLKFLPMLPEGSTYTGIDRGNELINTANEIFCKLPYTTEFIVGDIEEIRVERKFDIAMCHAFLLHVTDPVKMLQKMIDSVVDGGRVIAFEPNWTANMSSISMDGLQQSQMIPLGTLQKLYEEDFNRTGKDGNIGMKLPIMLSQLGLKEVECRVSDKVNFLDPNRDLQSKERLFNALKEEGLGQKPEELQRLTTNLVNRGLTLDEARNQVEAELFFSKQFKMDSYLTYAPNMKITFGTVKR</sequence>
<dbReference type="EMBL" id="PYHP01000033">
    <property type="protein sequence ID" value="PUA38734.1"/>
    <property type="molecule type" value="Genomic_DNA"/>
</dbReference>
<accession>A0A2T6G3J4</accession>
<comment type="caution">
    <text evidence="2">The sequence shown here is derived from an EMBL/GenBank/DDBJ whole genome shotgun (WGS) entry which is preliminary data.</text>
</comment>
<dbReference type="RefSeq" id="WP_108531882.1">
    <property type="nucleotide sequence ID" value="NZ_PYHP01000033.1"/>
</dbReference>
<reference evidence="2 3" key="1">
    <citation type="submission" date="2018-03" db="EMBL/GenBank/DDBJ databases">
        <title>Genome sequence of Paenibacillus elgii strain AC13 an antimicrobial compound producing bacteria.</title>
        <authorList>
            <person name="Kurokawa A.S."/>
            <person name="Araujo J.F."/>
            <person name="Costa R.A."/>
            <person name="Ortega D.B."/>
            <person name="Pires A.S."/>
            <person name="Pappas G.J.Jr."/>
            <person name="Franco O.L."/>
            <person name="Barreto C."/>
            <person name="Magalhaes B.S."/>
            <person name="Kruger R.H."/>
        </authorList>
    </citation>
    <scope>NUCLEOTIDE SEQUENCE [LARGE SCALE GENOMIC DNA]</scope>
    <source>
        <strain evidence="2 3">AC13</strain>
    </source>
</reference>
<gene>
    <name evidence="2" type="ORF">C8Z91_14185</name>
</gene>
<feature type="domain" description="Methyltransferase" evidence="1">
    <location>
        <begin position="37"/>
        <end position="145"/>
    </location>
</feature>
<protein>
    <submittedName>
        <fullName evidence="2">Methyltransferase</fullName>
    </submittedName>
</protein>
<dbReference type="Gene3D" id="1.10.150.350">
    <property type="match status" value="1"/>
</dbReference>
<dbReference type="CDD" id="cd02440">
    <property type="entry name" value="AdoMet_MTases"/>
    <property type="match status" value="1"/>
</dbReference>
<evidence type="ECO:0000313" key="3">
    <source>
        <dbReference type="Proteomes" id="UP000244184"/>
    </source>
</evidence>
<organism evidence="2 3">
    <name type="scientific">Paenibacillus elgii</name>
    <dbReference type="NCBI Taxonomy" id="189691"/>
    <lineage>
        <taxon>Bacteria</taxon>
        <taxon>Bacillati</taxon>
        <taxon>Bacillota</taxon>
        <taxon>Bacilli</taxon>
        <taxon>Bacillales</taxon>
        <taxon>Paenibacillaceae</taxon>
        <taxon>Paenibacillus</taxon>
    </lineage>
</organism>
<dbReference type="InterPro" id="IPR025714">
    <property type="entry name" value="Methyltranfer_dom"/>
</dbReference>
<keyword evidence="2" id="KW-0808">Transferase</keyword>
<dbReference type="Pfam" id="PF13847">
    <property type="entry name" value="Methyltransf_31"/>
    <property type="match status" value="1"/>
</dbReference>
<dbReference type="GO" id="GO:0032259">
    <property type="term" value="P:methylation"/>
    <property type="evidence" value="ECO:0007669"/>
    <property type="project" value="UniProtKB-KW"/>
</dbReference>
<evidence type="ECO:0000259" key="1">
    <source>
        <dbReference type="Pfam" id="PF13847"/>
    </source>
</evidence>
<keyword evidence="2" id="KW-0489">Methyltransferase</keyword>
<name>A0A2T6G3J4_9BACL</name>
<proteinExistence type="predicted"/>
<evidence type="ECO:0000313" key="2">
    <source>
        <dbReference type="EMBL" id="PUA38734.1"/>
    </source>
</evidence>
<dbReference type="SUPFAM" id="SSF53335">
    <property type="entry name" value="S-adenosyl-L-methionine-dependent methyltransferases"/>
    <property type="match status" value="1"/>
</dbReference>